<dbReference type="Proteomes" id="UP000037387">
    <property type="component" value="Unassembled WGS sequence"/>
</dbReference>
<proteinExistence type="predicted"/>
<dbReference type="RefSeq" id="WP_260666109.1">
    <property type="nucleotide sequence ID" value="NZ_KQ435291.1"/>
</dbReference>
<sequence length="207" mass="22030">MITAHGTDAPPEFRAVLDALGARRLRPEVTLREVPAPRRIAPWSVALTGEVEAARSEDPDLASGRFIVLHDPDGQEAWQGTFRVVTMVRATLEPEMASEEMLAEVAWTWLEDALHDTGAAVRAEGGTVTRVLSQSFGALAGKHNDVELEMRASWTPVPAGGAGAADLGDHLAAWAQLLCTAAGLPPLPDGVTPLGARQPPRRNTVNP</sequence>
<dbReference type="InterPro" id="IPR021555">
    <property type="entry name" value="DUF3000"/>
</dbReference>
<evidence type="ECO:0000313" key="2">
    <source>
        <dbReference type="Proteomes" id="UP000037387"/>
    </source>
</evidence>
<evidence type="ECO:0000313" key="1">
    <source>
        <dbReference type="EMBL" id="KON72965.1"/>
    </source>
</evidence>
<comment type="caution">
    <text evidence="1">The sequence shown here is derived from an EMBL/GenBank/DDBJ whole genome shotgun (WGS) entry which is preliminary data.</text>
</comment>
<name>A0A0M0F5X7_CELCE</name>
<evidence type="ECO:0008006" key="3">
    <source>
        <dbReference type="Google" id="ProtNLM"/>
    </source>
</evidence>
<dbReference type="PATRIC" id="fig|1350482.3.peg.2873"/>
<dbReference type="EMBL" id="ATNL01000010">
    <property type="protein sequence ID" value="KON72965.1"/>
    <property type="molecule type" value="Genomic_DNA"/>
</dbReference>
<dbReference type="AlphaFoldDB" id="A0A0M0F5X7"/>
<dbReference type="Pfam" id="PF11452">
    <property type="entry name" value="DUF3000"/>
    <property type="match status" value="1"/>
</dbReference>
<protein>
    <recommendedName>
        <fullName evidence="3">Enoyl-CoA hydratase</fullName>
    </recommendedName>
</protein>
<gene>
    <name evidence="1" type="ORF">M768_20475</name>
</gene>
<reference evidence="1 2" key="1">
    <citation type="journal article" date="2015" name="Sci. Rep.">
        <title>Functional and structural properties of a novel cellulosome-like multienzyme complex: efficient glycoside hydrolysis of water-insoluble 7-xylosyl-10-deacetylpaclitaxel.</title>
        <authorList>
            <person name="Dou T.Y."/>
            <person name="Luan H.W."/>
            <person name="Ge G.B."/>
            <person name="Dong M.M."/>
            <person name="Zou H.F."/>
            <person name="He Y.Q."/>
            <person name="Cui P."/>
            <person name="Wang J.Y."/>
            <person name="Hao D.C."/>
            <person name="Yang S.L."/>
            <person name="Yang L."/>
        </authorList>
    </citation>
    <scope>NUCLEOTIDE SEQUENCE [LARGE SCALE GENOMIC DNA]</scope>
    <source>
        <strain evidence="1 2">F16</strain>
    </source>
</reference>
<keyword evidence="2" id="KW-1185">Reference proteome</keyword>
<accession>A0A0M0F5X7</accession>
<organism evidence="1 2">
    <name type="scientific">Cellulosimicrobium cellulans F16</name>
    <dbReference type="NCBI Taxonomy" id="1350482"/>
    <lineage>
        <taxon>Bacteria</taxon>
        <taxon>Bacillati</taxon>
        <taxon>Actinomycetota</taxon>
        <taxon>Actinomycetes</taxon>
        <taxon>Micrococcales</taxon>
        <taxon>Promicromonosporaceae</taxon>
        <taxon>Cellulosimicrobium</taxon>
    </lineage>
</organism>